<evidence type="ECO:0000313" key="2">
    <source>
        <dbReference type="Proteomes" id="UP001211872"/>
    </source>
</evidence>
<protein>
    <submittedName>
        <fullName evidence="1">Uncharacterized protein</fullName>
    </submittedName>
</protein>
<keyword evidence="2" id="KW-1185">Reference proteome</keyword>
<sequence>MSKTPFFYRPARQGYRRPATVFRAAPARPAPALAASAERPVAAASPPLRWALAA</sequence>
<dbReference type="RefSeq" id="WP_270126936.1">
    <property type="nucleotide sequence ID" value="NZ_CP115396.1"/>
</dbReference>
<reference evidence="1 2" key="1">
    <citation type="journal article" date="2011" name="Int. J. Syst. Evol. Microbiol.">
        <title>Hymenobacter yonginensis sp. nov., isolated from a mesotrophic artificial lake.</title>
        <authorList>
            <person name="Joung Y."/>
            <person name="Cho S.H."/>
            <person name="Kim H."/>
            <person name="Kim S.B."/>
            <person name="Joh K."/>
        </authorList>
    </citation>
    <scope>NUCLEOTIDE SEQUENCE [LARGE SCALE GENOMIC DNA]</scope>
    <source>
        <strain evidence="1 2">KCTC 22745</strain>
    </source>
</reference>
<gene>
    <name evidence="1" type="ORF">O9Z63_18840</name>
</gene>
<dbReference type="Proteomes" id="UP001211872">
    <property type="component" value="Chromosome"/>
</dbReference>
<organism evidence="1 2">
    <name type="scientific">Hymenobacter yonginensis</name>
    <dbReference type="NCBI Taxonomy" id="748197"/>
    <lineage>
        <taxon>Bacteria</taxon>
        <taxon>Pseudomonadati</taxon>
        <taxon>Bacteroidota</taxon>
        <taxon>Cytophagia</taxon>
        <taxon>Cytophagales</taxon>
        <taxon>Hymenobacteraceae</taxon>
        <taxon>Hymenobacter</taxon>
    </lineage>
</organism>
<accession>A0ABY7PP69</accession>
<evidence type="ECO:0000313" key="1">
    <source>
        <dbReference type="EMBL" id="WBO84412.1"/>
    </source>
</evidence>
<dbReference type="EMBL" id="CP115396">
    <property type="protein sequence ID" value="WBO84412.1"/>
    <property type="molecule type" value="Genomic_DNA"/>
</dbReference>
<proteinExistence type="predicted"/>
<name>A0ABY7PP69_9BACT</name>